<dbReference type="SUPFAM" id="SSF57933">
    <property type="entry name" value="TAZ domain"/>
    <property type="match status" value="1"/>
</dbReference>
<evidence type="ECO:0000256" key="4">
    <source>
        <dbReference type="ARBA" id="ARBA00022723"/>
    </source>
</evidence>
<dbReference type="InterPro" id="IPR003101">
    <property type="entry name" value="KIX_dom"/>
</dbReference>
<dbReference type="InterPro" id="IPR013178">
    <property type="entry name" value="Histone_AcTrfase_Rtt109/CBP"/>
</dbReference>
<evidence type="ECO:0000313" key="14">
    <source>
        <dbReference type="Proteomes" id="UP000515203"/>
    </source>
</evidence>
<dbReference type="Gene3D" id="1.20.1020.10">
    <property type="entry name" value="TAZ domain"/>
    <property type="match status" value="1"/>
</dbReference>
<dbReference type="GO" id="GO:0003713">
    <property type="term" value="F:transcription coactivator activity"/>
    <property type="evidence" value="ECO:0007669"/>
    <property type="project" value="TreeGrafter"/>
</dbReference>
<dbReference type="PROSITE" id="PS50952">
    <property type="entry name" value="KIX"/>
    <property type="match status" value="1"/>
</dbReference>
<feature type="region of interest" description="Disordered" evidence="11">
    <location>
        <begin position="778"/>
        <end position="1054"/>
    </location>
</feature>
<comment type="subcellular location">
    <subcellularLocation>
        <location evidence="1">Nucleus</location>
    </subcellularLocation>
</comment>
<dbReference type="GO" id="GO:0005667">
    <property type="term" value="C:transcription regulator complex"/>
    <property type="evidence" value="ECO:0007669"/>
    <property type="project" value="TreeGrafter"/>
</dbReference>
<feature type="compositionally biased region" description="Pro residues" evidence="11">
    <location>
        <begin position="855"/>
        <end position="875"/>
    </location>
</feature>
<keyword evidence="5 10" id="KW-0863">Zinc-finger</keyword>
<dbReference type="InterPro" id="IPR000197">
    <property type="entry name" value="Znf_TAZ"/>
</dbReference>
<feature type="zinc finger region" description="TAZ-type" evidence="10">
    <location>
        <begin position="332"/>
        <end position="418"/>
    </location>
</feature>
<sequence>MAENVVEPGPPSAKRPKLSSPALSASASDGTDFGSLFDLEHDLPDELINSTELGLTNGGDISQLQTNLGMAQDAASKHKQLSELLRSGSSPNLNMGVGGPGQVMASQAQQNSPGLGLINSIVKSPMAQAGLTSPNMGMGTSGPNQGPTQSTAGMMNSPVNQPAMGMSTGMNAGMNPGMLAAGNGQGLMPGQVMNGSIGAGRGRPNMQYPNPGMGNAGNLLTEPLQQGSPQMGGQTGLRGPQPLKMGIMNNPNPYGPPYTQNSGQQIGASGLGLQIQAKTVLPNSLSPFPMDKKAVPGGGMPNMGQQPAPQVQQPGLVTPVSQGMGSGAHTADPEKRKLIQQQLVLLLHAHKCQRREQANGEVRQCNLPHCRTMKNVLNHMTHCQSGKSCQVAHCASSRQIISHWKNCTRHDCPVCLPLKNAGDKRNQQSILTGAPVGLGNPSSLGVGQQSTPSLSTVSQIDPSSIERAYAALGLPYSGNQMPPQSQVQAKNQQNQQSGQSPQGIRPMNSMSASPMGVNGGVGVQAPNLLSDSMLHSAINSQNPMMSENAGVASLGPMPTAAQPSSTGIRKQWHEDITQDLRNHLVHKLVQAIFPTPDPAALKDRRMENLVAYARKVEGDMYESANNRAEYYHLLAEKIYKIQKELEEKRRTRLQKQNMLPNAGGLVPVSMNPGPNLGQPQPGMASNGPLPDPAMIRGSVPNQIMPRITPQPGLNQFAPISMPQPPIGPRQTSPLQHPGQLAQPGALNLPMSYVPRLQQPSSQGQFLSQTQFTAQGISMTTNMPLPPSSGQASVSQAQMSSSSCPVNSPVMPPGSQGSHIHCPPLPQQALHQNSPSPVPSRTPTPHHTPPSIGAQQPPPPAIPAPVPTPPAIPSGPQPQGLHPPSSQTPTPPTTQLPPQVQPSLSATPSADQAQQQQQPRSQQSTAASIPTPTAPLLPPQPTTPLSQPAVSIEGQVSNPPSTSSTEVNSQTIPEKQPLQEVKMDGKMEMDQPEPADAQPEDIQETKAEECKMEPTETEERSTELKTEMKEEEDQPSTSATQSSPAPGQSKKKSNF</sequence>
<dbReference type="Pfam" id="PF02135">
    <property type="entry name" value="zf-TAZ"/>
    <property type="match status" value="1"/>
</dbReference>
<evidence type="ECO:0000259" key="13">
    <source>
        <dbReference type="PROSITE" id="PS50952"/>
    </source>
</evidence>
<feature type="region of interest" description="Disordered" evidence="11">
    <location>
        <begin position="705"/>
        <end position="746"/>
    </location>
</feature>
<dbReference type="Proteomes" id="UP000515203">
    <property type="component" value="Unplaced"/>
</dbReference>
<evidence type="ECO:0000256" key="9">
    <source>
        <dbReference type="ARBA" id="ARBA00023242"/>
    </source>
</evidence>
<feature type="compositionally biased region" description="Polar residues" evidence="11">
    <location>
        <begin position="953"/>
        <end position="972"/>
    </location>
</feature>
<keyword evidence="3" id="KW-0808">Transferase</keyword>
<dbReference type="PANTHER" id="PTHR13808:SF29">
    <property type="entry name" value="HISTONE ACETYLTRANSFERASE P300"/>
    <property type="match status" value="1"/>
</dbReference>
<dbReference type="GO" id="GO:0045944">
    <property type="term" value="P:positive regulation of transcription by RNA polymerase II"/>
    <property type="evidence" value="ECO:0007669"/>
    <property type="project" value="TreeGrafter"/>
</dbReference>
<evidence type="ECO:0000256" key="1">
    <source>
        <dbReference type="ARBA" id="ARBA00004123"/>
    </source>
</evidence>
<dbReference type="GO" id="GO:0031490">
    <property type="term" value="F:chromatin DNA binding"/>
    <property type="evidence" value="ECO:0007669"/>
    <property type="project" value="TreeGrafter"/>
</dbReference>
<keyword evidence="6 10" id="KW-0862">Zinc</keyword>
<feature type="compositionally biased region" description="Low complexity" evidence="11">
    <location>
        <begin position="787"/>
        <end position="802"/>
    </location>
</feature>
<feature type="compositionally biased region" description="Low complexity" evidence="11">
    <location>
        <begin position="18"/>
        <end position="28"/>
    </location>
</feature>
<dbReference type="FunFam" id="1.20.1020.10:FF:000002">
    <property type="entry name" value="E1A binding protein p300"/>
    <property type="match status" value="1"/>
</dbReference>
<evidence type="ECO:0000256" key="2">
    <source>
        <dbReference type="ARBA" id="ARBA00013184"/>
    </source>
</evidence>
<feature type="compositionally biased region" description="Polar residues" evidence="11">
    <location>
        <begin position="141"/>
        <end position="160"/>
    </location>
</feature>
<feature type="compositionally biased region" description="Low complexity" evidence="11">
    <location>
        <begin position="895"/>
        <end position="930"/>
    </location>
</feature>
<evidence type="ECO:0000256" key="10">
    <source>
        <dbReference type="PROSITE-ProRule" id="PRU00203"/>
    </source>
</evidence>
<keyword evidence="9" id="KW-0539">Nucleus</keyword>
<protein>
    <recommendedName>
        <fullName evidence="2">histone acetyltransferase</fullName>
        <ecNumber evidence="2">2.3.1.48</ecNumber>
    </recommendedName>
</protein>
<evidence type="ECO:0000256" key="3">
    <source>
        <dbReference type="ARBA" id="ARBA00022679"/>
    </source>
</evidence>
<organism evidence="14 15">
    <name type="scientific">Octodon degus</name>
    <name type="common">Degu</name>
    <name type="synonym">Sciurus degus</name>
    <dbReference type="NCBI Taxonomy" id="10160"/>
    <lineage>
        <taxon>Eukaryota</taxon>
        <taxon>Metazoa</taxon>
        <taxon>Chordata</taxon>
        <taxon>Craniata</taxon>
        <taxon>Vertebrata</taxon>
        <taxon>Euteleostomi</taxon>
        <taxon>Mammalia</taxon>
        <taxon>Eutheria</taxon>
        <taxon>Euarchontoglires</taxon>
        <taxon>Glires</taxon>
        <taxon>Rodentia</taxon>
        <taxon>Hystricomorpha</taxon>
        <taxon>Octodontidae</taxon>
        <taxon>Octodon</taxon>
    </lineage>
</organism>
<dbReference type="AlphaFoldDB" id="A0A6P6ER13"/>
<dbReference type="GO" id="GO:0000123">
    <property type="term" value="C:histone acetyltransferase complex"/>
    <property type="evidence" value="ECO:0007669"/>
    <property type="project" value="TreeGrafter"/>
</dbReference>
<dbReference type="InterPro" id="IPR035898">
    <property type="entry name" value="TAZ_dom_sf"/>
</dbReference>
<keyword evidence="4 10" id="KW-0479">Metal-binding</keyword>
<reference evidence="15" key="1">
    <citation type="submission" date="2025-08" db="UniProtKB">
        <authorList>
            <consortium name="RefSeq"/>
        </authorList>
    </citation>
    <scope>IDENTIFICATION</scope>
</reference>
<dbReference type="RefSeq" id="XP_023574769.1">
    <property type="nucleotide sequence ID" value="XM_023719001.1"/>
</dbReference>
<feature type="compositionally biased region" description="Acidic residues" evidence="11">
    <location>
        <begin position="989"/>
        <end position="1001"/>
    </location>
</feature>
<dbReference type="PROSITE" id="PS50134">
    <property type="entry name" value="ZF_TAZ"/>
    <property type="match status" value="1"/>
</dbReference>
<evidence type="ECO:0000256" key="5">
    <source>
        <dbReference type="ARBA" id="ARBA00022771"/>
    </source>
</evidence>
<dbReference type="FunFam" id="1.10.246.20:FF:000001">
    <property type="entry name" value="E1A binding protein p300"/>
    <property type="match status" value="1"/>
</dbReference>
<dbReference type="GO" id="GO:0005654">
    <property type="term" value="C:nucleoplasm"/>
    <property type="evidence" value="ECO:0007669"/>
    <property type="project" value="UniProtKB-ARBA"/>
</dbReference>
<feature type="domain" description="TAZ-type" evidence="12">
    <location>
        <begin position="332"/>
        <end position="418"/>
    </location>
</feature>
<feature type="region of interest" description="Disordered" evidence="11">
    <location>
        <begin position="441"/>
        <end position="460"/>
    </location>
</feature>
<dbReference type="Gene3D" id="1.10.246.20">
    <property type="entry name" value="Coactivator CBP, KIX domain"/>
    <property type="match status" value="1"/>
</dbReference>
<feature type="compositionally biased region" description="Basic and acidic residues" evidence="11">
    <location>
        <begin position="1002"/>
        <end position="1027"/>
    </location>
</feature>
<dbReference type="PANTHER" id="PTHR13808">
    <property type="entry name" value="CBP/P300-RELATED"/>
    <property type="match status" value="1"/>
</dbReference>
<dbReference type="SMART" id="SM00551">
    <property type="entry name" value="ZnF_TAZ"/>
    <property type="match status" value="1"/>
</dbReference>
<dbReference type="Pfam" id="PF02172">
    <property type="entry name" value="KIX"/>
    <property type="match status" value="1"/>
</dbReference>
<dbReference type="GeneID" id="101571362"/>
<evidence type="ECO:0000259" key="12">
    <source>
        <dbReference type="PROSITE" id="PS50134"/>
    </source>
</evidence>
<feature type="compositionally biased region" description="Low complexity" evidence="11">
    <location>
        <begin position="1034"/>
        <end position="1045"/>
    </location>
</feature>
<evidence type="ECO:0000313" key="15">
    <source>
        <dbReference type="RefSeq" id="XP_023574769.1"/>
    </source>
</evidence>
<dbReference type="GO" id="GO:0004402">
    <property type="term" value="F:histone acetyltransferase activity"/>
    <property type="evidence" value="ECO:0007669"/>
    <property type="project" value="InterPro"/>
</dbReference>
<feature type="compositionally biased region" description="Pro residues" evidence="11">
    <location>
        <begin position="931"/>
        <end position="941"/>
    </location>
</feature>
<feature type="compositionally biased region" description="Low complexity" evidence="11">
    <location>
        <begin position="482"/>
        <end position="502"/>
    </location>
</feature>
<evidence type="ECO:0000256" key="8">
    <source>
        <dbReference type="ARBA" id="ARBA00023163"/>
    </source>
</evidence>
<gene>
    <name evidence="15" type="primary">LOC101571362</name>
</gene>
<feature type="region of interest" description="Disordered" evidence="11">
    <location>
        <begin position="138"/>
        <end position="164"/>
    </location>
</feature>
<keyword evidence="8" id="KW-0804">Transcription</keyword>
<dbReference type="GO" id="GO:0008270">
    <property type="term" value="F:zinc ion binding"/>
    <property type="evidence" value="ECO:0007669"/>
    <property type="project" value="UniProtKB-KW"/>
</dbReference>
<dbReference type="PRINTS" id="PR01217">
    <property type="entry name" value="PRICHEXTENSN"/>
</dbReference>
<evidence type="ECO:0000256" key="11">
    <source>
        <dbReference type="SAM" id="MobiDB-lite"/>
    </source>
</evidence>
<dbReference type="InterPro" id="IPR036529">
    <property type="entry name" value="KIX_dom_sf"/>
</dbReference>
<dbReference type="SUPFAM" id="SSF47040">
    <property type="entry name" value="Kix domain of CBP (creb binding protein)"/>
    <property type="match status" value="1"/>
</dbReference>
<dbReference type="EC" id="2.3.1.48" evidence="2"/>
<proteinExistence type="predicted"/>
<feature type="region of interest" description="Disordered" evidence="11">
    <location>
        <begin position="475"/>
        <end position="524"/>
    </location>
</feature>
<feature type="compositionally biased region" description="Pro residues" evidence="11">
    <location>
        <begin position="835"/>
        <end position="847"/>
    </location>
</feature>
<keyword evidence="7" id="KW-0805">Transcription regulation</keyword>
<name>A0A6P6ER13_OCTDE</name>
<evidence type="ECO:0000256" key="7">
    <source>
        <dbReference type="ARBA" id="ARBA00023015"/>
    </source>
</evidence>
<evidence type="ECO:0000256" key="6">
    <source>
        <dbReference type="ARBA" id="ARBA00022833"/>
    </source>
</evidence>
<feature type="domain" description="KIX" evidence="13">
    <location>
        <begin position="567"/>
        <end position="646"/>
    </location>
</feature>
<keyword evidence="14" id="KW-1185">Reference proteome</keyword>
<feature type="region of interest" description="Disordered" evidence="11">
    <location>
        <begin position="1"/>
        <end position="29"/>
    </location>
</feature>
<accession>A0A6P6ER13</accession>